<evidence type="ECO:0000313" key="3">
    <source>
        <dbReference type="EMBL" id="KUL27883.1"/>
    </source>
</evidence>
<name>A0A101JJC7_9ACTN</name>
<dbReference type="EMBL" id="LLZH01000294">
    <property type="protein sequence ID" value="KUL27883.1"/>
    <property type="molecule type" value="Genomic_DNA"/>
</dbReference>
<keyword evidence="2" id="KW-1133">Transmembrane helix</keyword>
<reference evidence="3 4" key="1">
    <citation type="submission" date="2015-10" db="EMBL/GenBank/DDBJ databases">
        <authorList>
            <person name="Gilbert D.G."/>
        </authorList>
    </citation>
    <scope>NUCLEOTIDE SEQUENCE [LARGE SCALE GENOMIC DNA]</scope>
    <source>
        <strain evidence="3 4">NRRL B-16712</strain>
    </source>
</reference>
<keyword evidence="4" id="KW-1185">Reference proteome</keyword>
<accession>A0A101JJC7</accession>
<feature type="transmembrane region" description="Helical" evidence="2">
    <location>
        <begin position="180"/>
        <end position="197"/>
    </location>
</feature>
<dbReference type="RefSeq" id="WP_067699777.1">
    <property type="nucleotide sequence ID" value="NZ_LLZH01000294.1"/>
</dbReference>
<dbReference type="AlphaFoldDB" id="A0A101JJC7"/>
<comment type="caution">
    <text evidence="3">The sequence shown here is derived from an EMBL/GenBank/DDBJ whole genome shotgun (WGS) entry which is preliminary data.</text>
</comment>
<evidence type="ECO:0008006" key="5">
    <source>
        <dbReference type="Google" id="ProtNLM"/>
    </source>
</evidence>
<feature type="transmembrane region" description="Helical" evidence="2">
    <location>
        <begin position="39"/>
        <end position="61"/>
    </location>
</feature>
<organism evidence="3 4">
    <name type="scientific">Actinoplanes awajinensis subsp. mycoplanecinus</name>
    <dbReference type="NCBI Taxonomy" id="135947"/>
    <lineage>
        <taxon>Bacteria</taxon>
        <taxon>Bacillati</taxon>
        <taxon>Actinomycetota</taxon>
        <taxon>Actinomycetes</taxon>
        <taxon>Micromonosporales</taxon>
        <taxon>Micromonosporaceae</taxon>
        <taxon>Actinoplanes</taxon>
    </lineage>
</organism>
<feature type="transmembrane region" description="Helical" evidence="2">
    <location>
        <begin position="12"/>
        <end position="33"/>
    </location>
</feature>
<keyword evidence="2" id="KW-0472">Membrane</keyword>
<proteinExistence type="predicted"/>
<protein>
    <recommendedName>
        <fullName evidence="5">Ferredoxin-NADPH reductase</fullName>
    </recommendedName>
</protein>
<sequence length="243" mass="25344">MSRLDRLGAVFDLAYLALATNLLLAVSALPLLVGMFGPGLLAILAAPLVAPGLCAAFAVFAAHPGPVVRTFGRAWLASFRRATQLGALATAAVVVLAVDIRAAWGHPAGAAVIPVLVVLIVLVVATTLLGLAALGDHPAARLRDVLRASLFLGVRRWYLTLPSLGVLALFEALFAAKPVLALSLAATPLLYAVWANCRYTLAPAHRTGWLSEVPRTPGGTPGSQPASRPRLVLRGVSHPPRHP</sequence>
<evidence type="ECO:0000313" key="4">
    <source>
        <dbReference type="Proteomes" id="UP000053244"/>
    </source>
</evidence>
<feature type="transmembrane region" description="Helical" evidence="2">
    <location>
        <begin position="110"/>
        <end position="135"/>
    </location>
</feature>
<feature type="transmembrane region" description="Helical" evidence="2">
    <location>
        <begin position="156"/>
        <end position="174"/>
    </location>
</feature>
<gene>
    <name evidence="3" type="ORF">ADL15_34200</name>
</gene>
<keyword evidence="2" id="KW-0812">Transmembrane</keyword>
<feature type="transmembrane region" description="Helical" evidence="2">
    <location>
        <begin position="82"/>
        <end position="104"/>
    </location>
</feature>
<dbReference type="OrthoDB" id="3402079at2"/>
<evidence type="ECO:0000256" key="1">
    <source>
        <dbReference type="SAM" id="MobiDB-lite"/>
    </source>
</evidence>
<feature type="region of interest" description="Disordered" evidence="1">
    <location>
        <begin position="212"/>
        <end position="243"/>
    </location>
</feature>
<evidence type="ECO:0000256" key="2">
    <source>
        <dbReference type="SAM" id="Phobius"/>
    </source>
</evidence>
<dbReference type="Proteomes" id="UP000053244">
    <property type="component" value="Unassembled WGS sequence"/>
</dbReference>